<evidence type="ECO:0000256" key="1">
    <source>
        <dbReference type="SAM" id="MobiDB-lite"/>
    </source>
</evidence>
<gene>
    <name evidence="3" type="ORF">RHIMIDRAFT_239846</name>
</gene>
<dbReference type="AlphaFoldDB" id="A0A2G4SNQ9"/>
<dbReference type="Gene3D" id="3.40.50.150">
    <property type="entry name" value="Vaccinia Virus protein VP39"/>
    <property type="match status" value="1"/>
</dbReference>
<dbReference type="CDD" id="cd02440">
    <property type="entry name" value="AdoMet_MTases"/>
    <property type="match status" value="1"/>
</dbReference>
<proteinExistence type="predicted"/>
<feature type="compositionally biased region" description="Basic residues" evidence="1">
    <location>
        <begin position="1"/>
        <end position="12"/>
    </location>
</feature>
<evidence type="ECO:0000313" key="4">
    <source>
        <dbReference type="Proteomes" id="UP000242254"/>
    </source>
</evidence>
<organism evidence="3 4">
    <name type="scientific">Rhizopus microsporus ATCC 52813</name>
    <dbReference type="NCBI Taxonomy" id="1340429"/>
    <lineage>
        <taxon>Eukaryota</taxon>
        <taxon>Fungi</taxon>
        <taxon>Fungi incertae sedis</taxon>
        <taxon>Mucoromycota</taxon>
        <taxon>Mucoromycotina</taxon>
        <taxon>Mucoromycetes</taxon>
        <taxon>Mucorales</taxon>
        <taxon>Mucorineae</taxon>
        <taxon>Rhizopodaceae</taxon>
        <taxon>Rhizopus</taxon>
    </lineage>
</organism>
<dbReference type="Pfam" id="PF13649">
    <property type="entry name" value="Methyltransf_25"/>
    <property type="match status" value="1"/>
</dbReference>
<name>A0A2G4SNQ9_RHIZD</name>
<dbReference type="GO" id="GO:0008168">
    <property type="term" value="F:methyltransferase activity"/>
    <property type="evidence" value="ECO:0007669"/>
    <property type="project" value="UniProtKB-KW"/>
</dbReference>
<dbReference type="InterPro" id="IPR029063">
    <property type="entry name" value="SAM-dependent_MTases_sf"/>
</dbReference>
<dbReference type="SUPFAM" id="SSF53335">
    <property type="entry name" value="S-adenosyl-L-methionine-dependent methyltransferases"/>
    <property type="match status" value="1"/>
</dbReference>
<dbReference type="STRING" id="1340429.A0A2G4SNQ9"/>
<protein>
    <submittedName>
        <fullName evidence="3">S-adenosyl-L-methionine-dependent methyltransferase</fullName>
    </submittedName>
</protein>
<feature type="compositionally biased region" description="Polar residues" evidence="1">
    <location>
        <begin position="31"/>
        <end position="47"/>
    </location>
</feature>
<dbReference type="InterPro" id="IPR041698">
    <property type="entry name" value="Methyltransf_25"/>
</dbReference>
<dbReference type="Proteomes" id="UP000242254">
    <property type="component" value="Unassembled WGS sequence"/>
</dbReference>
<keyword evidence="3" id="KW-0489">Methyltransferase</keyword>
<dbReference type="PANTHER" id="PTHR43591">
    <property type="entry name" value="METHYLTRANSFERASE"/>
    <property type="match status" value="1"/>
</dbReference>
<feature type="domain" description="Methyltransferase" evidence="2">
    <location>
        <begin position="103"/>
        <end position="194"/>
    </location>
</feature>
<dbReference type="RefSeq" id="XP_023464083.1">
    <property type="nucleotide sequence ID" value="XM_023609257.1"/>
</dbReference>
<keyword evidence="4" id="KW-1185">Reference proteome</keyword>
<dbReference type="GeneID" id="35440247"/>
<accession>A0A2G4SNQ9</accession>
<reference evidence="3 4" key="1">
    <citation type="journal article" date="2016" name="Proc. Natl. Acad. Sci. U.S.A.">
        <title>Lipid metabolic changes in an early divergent fungus govern the establishment of a mutualistic symbiosis with endobacteria.</title>
        <authorList>
            <person name="Lastovetsky O.A."/>
            <person name="Gaspar M.L."/>
            <person name="Mondo S.J."/>
            <person name="LaButti K.M."/>
            <person name="Sandor L."/>
            <person name="Grigoriev I.V."/>
            <person name="Henry S.A."/>
            <person name="Pawlowska T.E."/>
        </authorList>
    </citation>
    <scope>NUCLEOTIDE SEQUENCE [LARGE SCALE GENOMIC DNA]</scope>
    <source>
        <strain evidence="3 4">ATCC 52813</strain>
    </source>
</reference>
<sequence length="340" mass="39387">MGIKQSRYHRYNRGSNHQRQPRDNSPRRESVNTNTTSGVSQSNNSVTIDGRQYYQDETSTYILPRDEIEQDRLNSQHFTVKAMFNGKNILDSIQRILPKEASVLDLGCGTGCWVMELAVEYPEYRFTGVDVTDMFPTTIRPENVNFELYNVLSGLPYPDNTFDFVNMRFMLSAFAVSDWPVVLKETYRVLKPGGVVELMETQFPENDRVPIVRTVNEAFYEMLRENGKDPCTAAKFGTMLKEQHFEVIERQERSLTYKKPLEPISREMLGNWKMAMLALKPVLVHKIVENPDEYNSVIDDYIEGLIEEHWTPKLIAWAAQKPYKDTSNDNSNDDTLQEKQ</sequence>
<feature type="compositionally biased region" description="Basic and acidic residues" evidence="1">
    <location>
        <begin position="20"/>
        <end position="30"/>
    </location>
</feature>
<evidence type="ECO:0000313" key="3">
    <source>
        <dbReference type="EMBL" id="PHZ10375.1"/>
    </source>
</evidence>
<dbReference type="EMBL" id="KZ303855">
    <property type="protein sequence ID" value="PHZ10375.1"/>
    <property type="molecule type" value="Genomic_DNA"/>
</dbReference>
<dbReference type="GO" id="GO:0032259">
    <property type="term" value="P:methylation"/>
    <property type="evidence" value="ECO:0007669"/>
    <property type="project" value="UniProtKB-KW"/>
</dbReference>
<keyword evidence="3" id="KW-0808">Transferase</keyword>
<feature type="region of interest" description="Disordered" evidence="1">
    <location>
        <begin position="1"/>
        <end position="47"/>
    </location>
</feature>
<evidence type="ECO:0000259" key="2">
    <source>
        <dbReference type="Pfam" id="PF13649"/>
    </source>
</evidence>